<dbReference type="EMBL" id="JAEACQ010000242">
    <property type="protein sequence ID" value="MBL7630117.1"/>
    <property type="molecule type" value="Genomic_DNA"/>
</dbReference>
<dbReference type="InterPro" id="IPR001584">
    <property type="entry name" value="Integrase_cat-core"/>
</dbReference>
<dbReference type="InterPro" id="IPR036397">
    <property type="entry name" value="RNaseH_sf"/>
</dbReference>
<evidence type="ECO:0000313" key="3">
    <source>
        <dbReference type="Proteomes" id="UP000604475"/>
    </source>
</evidence>
<dbReference type="Pfam" id="PF13683">
    <property type="entry name" value="rve_3"/>
    <property type="match status" value="1"/>
</dbReference>
<dbReference type="InterPro" id="IPR012337">
    <property type="entry name" value="RNaseH-like_sf"/>
</dbReference>
<gene>
    <name evidence="2" type="ORF">I7412_23705</name>
</gene>
<dbReference type="Gene3D" id="3.30.420.10">
    <property type="entry name" value="Ribonuclease H-like superfamily/Ribonuclease H"/>
    <property type="match status" value="1"/>
</dbReference>
<comment type="caution">
    <text evidence="2">The sequence shown here is derived from an EMBL/GenBank/DDBJ whole genome shotgun (WGS) entry which is preliminary data.</text>
</comment>
<dbReference type="Proteomes" id="UP000604475">
    <property type="component" value="Unassembled WGS sequence"/>
</dbReference>
<proteinExistence type="predicted"/>
<sequence>MQLVLRLARENPRWGYLRIVGECRKLQVQVSATSVRTILRRHGLGPAPRRGSGPSWSQFLRAQARGVLACDFFTIDTVTLARLYVLFFVGLDRRHVWLAGVTEHPTAAWVTQQARNLTYQLGESGPYKFLIRDRDAKFVAGFDDVFADEGIRILKTPIQAPRANAFAERWVRTVRAECLDWILIWNRRHAEQVLSIYVEHYNTARPHRGLDLGIPDLPTSPGGPSGPIGRIDRLGGLLHEYHRAA</sequence>
<evidence type="ECO:0000313" key="2">
    <source>
        <dbReference type="EMBL" id="MBL7630117.1"/>
    </source>
</evidence>
<organism evidence="2 3">
    <name type="scientific">Frankia nepalensis</name>
    <dbReference type="NCBI Taxonomy" id="1836974"/>
    <lineage>
        <taxon>Bacteria</taxon>
        <taxon>Bacillati</taxon>
        <taxon>Actinomycetota</taxon>
        <taxon>Actinomycetes</taxon>
        <taxon>Frankiales</taxon>
        <taxon>Frankiaceae</taxon>
        <taxon>Frankia</taxon>
    </lineage>
</organism>
<name>A0A937RHA2_9ACTN</name>
<dbReference type="GO" id="GO:0015074">
    <property type="term" value="P:DNA integration"/>
    <property type="evidence" value="ECO:0007669"/>
    <property type="project" value="InterPro"/>
</dbReference>
<protein>
    <submittedName>
        <fullName evidence="2">Transposase</fullName>
    </submittedName>
</protein>
<dbReference type="PROSITE" id="PS50994">
    <property type="entry name" value="INTEGRASE"/>
    <property type="match status" value="1"/>
</dbReference>
<reference evidence="2" key="1">
    <citation type="submission" date="2020-12" db="EMBL/GenBank/DDBJ databases">
        <title>Genomic characterization of non-nitrogen-fixing Frankia strains.</title>
        <authorList>
            <person name="Carlos-Shanley C."/>
            <person name="Guerra T."/>
            <person name="Hahn D."/>
        </authorList>
    </citation>
    <scope>NUCLEOTIDE SEQUENCE</scope>
    <source>
        <strain evidence="2">CN6</strain>
    </source>
</reference>
<dbReference type="GO" id="GO:0003676">
    <property type="term" value="F:nucleic acid binding"/>
    <property type="evidence" value="ECO:0007669"/>
    <property type="project" value="InterPro"/>
</dbReference>
<dbReference type="AlphaFoldDB" id="A0A937RHA2"/>
<evidence type="ECO:0000259" key="1">
    <source>
        <dbReference type="PROSITE" id="PS50994"/>
    </source>
</evidence>
<keyword evidence="3" id="KW-1185">Reference proteome</keyword>
<dbReference type="SUPFAM" id="SSF53098">
    <property type="entry name" value="Ribonuclease H-like"/>
    <property type="match status" value="1"/>
</dbReference>
<feature type="domain" description="Integrase catalytic" evidence="1">
    <location>
        <begin position="50"/>
        <end position="223"/>
    </location>
</feature>
<accession>A0A937RHA2</accession>